<dbReference type="EMBL" id="JAFFZE010000016">
    <property type="protein sequence ID" value="MCT2586001.1"/>
    <property type="molecule type" value="Genomic_DNA"/>
</dbReference>
<accession>A0ABT2JE52</accession>
<dbReference type="InterPro" id="IPR024520">
    <property type="entry name" value="DUF3558"/>
</dbReference>
<dbReference type="Proteomes" id="UP001156441">
    <property type="component" value="Unassembled WGS sequence"/>
</dbReference>
<dbReference type="RefSeq" id="WP_260193757.1">
    <property type="nucleotide sequence ID" value="NZ_JAFFZE010000016.1"/>
</dbReference>
<keyword evidence="3" id="KW-1185">Reference proteome</keyword>
<feature type="compositionally biased region" description="Low complexity" evidence="1">
    <location>
        <begin position="26"/>
        <end position="44"/>
    </location>
</feature>
<evidence type="ECO:0000313" key="3">
    <source>
        <dbReference type="Proteomes" id="UP001156441"/>
    </source>
</evidence>
<feature type="region of interest" description="Disordered" evidence="1">
    <location>
        <begin position="1"/>
        <end position="47"/>
    </location>
</feature>
<evidence type="ECO:0000313" key="2">
    <source>
        <dbReference type="EMBL" id="MCT2586001.1"/>
    </source>
</evidence>
<evidence type="ECO:0000256" key="1">
    <source>
        <dbReference type="SAM" id="MobiDB-lite"/>
    </source>
</evidence>
<comment type="caution">
    <text evidence="2">The sequence shown here is derived from an EMBL/GenBank/DDBJ whole genome shotgun (WGS) entry which is preliminary data.</text>
</comment>
<organism evidence="2 3">
    <name type="scientific">Actinophytocola gossypii</name>
    <dbReference type="NCBI Taxonomy" id="2812003"/>
    <lineage>
        <taxon>Bacteria</taxon>
        <taxon>Bacillati</taxon>
        <taxon>Actinomycetota</taxon>
        <taxon>Actinomycetes</taxon>
        <taxon>Pseudonocardiales</taxon>
        <taxon>Pseudonocardiaceae</taxon>
    </lineage>
</organism>
<protein>
    <submittedName>
        <fullName evidence="2">DUF3558 domain-containing protein</fullName>
    </submittedName>
</protein>
<sequence length="202" mass="20883">MTIAIAGACTDSTVGQATPGGAGSTETSPPEGGGSDESSGSASPTVEIPARPQDLSLEGVDPCALLTQAQLTQLAGQMGFDEPPVPDTRETAGVSMPACLVGQSAEPFNAFQLSLVTNEGIDVWLAGDRNVDAWLVSIAGYPAVNYKLMGTEDEECVTSVGVAEGQQLTVDLPTLVDTDYRKLCEITESVATMATETLKTLR</sequence>
<gene>
    <name evidence="2" type="ORF">JT362_23050</name>
</gene>
<proteinExistence type="predicted"/>
<reference evidence="2 3" key="1">
    <citation type="submission" date="2021-02" db="EMBL/GenBank/DDBJ databases">
        <title>Actinophytocola xerophila sp. nov., isolated from soil of cotton cropping field.</title>
        <authorList>
            <person name="Huang R."/>
            <person name="Chen X."/>
            <person name="Ge X."/>
            <person name="Liu W."/>
        </authorList>
    </citation>
    <scope>NUCLEOTIDE SEQUENCE [LARGE SCALE GENOMIC DNA]</scope>
    <source>
        <strain evidence="2 3">S1-96</strain>
    </source>
</reference>
<dbReference type="Pfam" id="PF12079">
    <property type="entry name" value="DUF3558"/>
    <property type="match status" value="1"/>
</dbReference>
<name>A0ABT2JE52_9PSEU</name>